<evidence type="ECO:0000313" key="2">
    <source>
        <dbReference type="Proteomes" id="UP001057375"/>
    </source>
</evidence>
<proteinExistence type="predicted"/>
<name>A0ABQ5KAU0_9EUKA</name>
<organism evidence="1 2">
    <name type="scientific">Aduncisulcus paluster</name>
    <dbReference type="NCBI Taxonomy" id="2918883"/>
    <lineage>
        <taxon>Eukaryota</taxon>
        <taxon>Metamonada</taxon>
        <taxon>Carpediemonas-like organisms</taxon>
        <taxon>Aduncisulcus</taxon>
    </lineage>
</organism>
<dbReference type="Proteomes" id="UP001057375">
    <property type="component" value="Unassembled WGS sequence"/>
</dbReference>
<keyword evidence="2" id="KW-1185">Reference proteome</keyword>
<protein>
    <submittedName>
        <fullName evidence="1">Uncharacterized protein</fullName>
    </submittedName>
</protein>
<reference evidence="1" key="1">
    <citation type="submission" date="2022-03" db="EMBL/GenBank/DDBJ databases">
        <title>Draft genome sequence of Aduncisulcus paluster, a free-living microaerophilic Fornicata.</title>
        <authorList>
            <person name="Yuyama I."/>
            <person name="Kume K."/>
            <person name="Tamura T."/>
            <person name="Inagaki Y."/>
            <person name="Hashimoto T."/>
        </authorList>
    </citation>
    <scope>NUCLEOTIDE SEQUENCE</scope>
    <source>
        <strain evidence="1">NY0171</strain>
    </source>
</reference>
<feature type="non-terminal residue" evidence="1">
    <location>
        <position position="375"/>
    </location>
</feature>
<sequence length="375" mass="42721">MSYDPSINHSDNPTAEIAFIDSKLKEITSEVELIKDDISVLSQQIYPTLFECTGELGHLDVLIYTLRIELTSIVSKISKGEKDLLNGPLRAIYLKKRFTRGVQVYERLRDAVELGCEFNKIIRKCDKSCEVFKSFLLRYIDFGEEEGQISSILSMIEDILHLPDLWTKYGQSKDIIDKSILSLELSDMIHEQADKAFHFLHKTTILGLASLLILFTYKCSYISTLCSRSNTLVDLFYCELTRSVIKLRNLIDTSAPTALFICLFVLCHKYNPNPHICYSQLSPSSGELPLSLSYIINLDFEKLFSTPMIDFHRELEMAVKFGKSHKTNKKSRYKKPLLSSSFSMTLSPVDKEIPKSIPSVSSQTEAFLAIIHDLL</sequence>
<gene>
    <name evidence="1" type="ORF">ADUPG1_014117</name>
</gene>
<evidence type="ECO:0000313" key="1">
    <source>
        <dbReference type="EMBL" id="GKT29661.1"/>
    </source>
</evidence>
<dbReference type="EMBL" id="BQXS01013841">
    <property type="protein sequence ID" value="GKT29661.1"/>
    <property type="molecule type" value="Genomic_DNA"/>
</dbReference>
<accession>A0ABQ5KAU0</accession>
<comment type="caution">
    <text evidence="1">The sequence shown here is derived from an EMBL/GenBank/DDBJ whole genome shotgun (WGS) entry which is preliminary data.</text>
</comment>